<dbReference type="PANTHER" id="PTHR47495:SF1">
    <property type="entry name" value="BLL3820 PROTEIN"/>
    <property type="match status" value="1"/>
</dbReference>
<dbReference type="PIRSF" id="PIRSF036389">
    <property type="entry name" value="IOR_B"/>
    <property type="match status" value="1"/>
</dbReference>
<dbReference type="Gene3D" id="3.90.1170.50">
    <property type="entry name" value="Aldehyde oxidase/xanthine dehydrogenase, a/b hammerhead"/>
    <property type="match status" value="1"/>
</dbReference>
<proteinExistence type="predicted"/>
<reference evidence="3" key="1">
    <citation type="submission" date="2021-01" db="EMBL/GenBank/DDBJ databases">
        <title>Genome sequence of strain Noviherbaspirillum sp. DKR-6.</title>
        <authorList>
            <person name="Chaudhary D.K."/>
        </authorList>
    </citation>
    <scope>NUCLEOTIDE SEQUENCE</scope>
    <source>
        <strain evidence="3">DKR-6</strain>
    </source>
</reference>
<dbReference type="AlphaFoldDB" id="A0A934SXF6"/>
<organism evidence="3 4">
    <name type="scientific">Noviherbaspirillum pedocola</name>
    <dbReference type="NCBI Taxonomy" id="2801341"/>
    <lineage>
        <taxon>Bacteria</taxon>
        <taxon>Pseudomonadati</taxon>
        <taxon>Pseudomonadota</taxon>
        <taxon>Betaproteobacteria</taxon>
        <taxon>Burkholderiales</taxon>
        <taxon>Oxalobacteraceae</taxon>
        <taxon>Noviherbaspirillum</taxon>
    </lineage>
</organism>
<dbReference type="Gene3D" id="3.30.365.10">
    <property type="entry name" value="Aldehyde oxidase/xanthine dehydrogenase, molybdopterin binding domain"/>
    <property type="match status" value="4"/>
</dbReference>
<comment type="caution">
    <text evidence="3">The sequence shown here is derived from an EMBL/GenBank/DDBJ whole genome shotgun (WGS) entry which is preliminary data.</text>
</comment>
<dbReference type="InterPro" id="IPR037165">
    <property type="entry name" value="AldOxase/xan_DH_Mopterin-bd_sf"/>
</dbReference>
<dbReference type="PANTHER" id="PTHR47495">
    <property type="entry name" value="ALDEHYDE DEHYDROGENASE"/>
    <property type="match status" value="1"/>
</dbReference>
<dbReference type="GO" id="GO:0016491">
    <property type="term" value="F:oxidoreductase activity"/>
    <property type="evidence" value="ECO:0007669"/>
    <property type="project" value="InterPro"/>
</dbReference>
<name>A0A934SXF6_9BURK</name>
<dbReference type="RefSeq" id="WP_200595451.1">
    <property type="nucleotide sequence ID" value="NZ_JAEPBG010000011.1"/>
</dbReference>
<evidence type="ECO:0000313" key="3">
    <source>
        <dbReference type="EMBL" id="MBK4737283.1"/>
    </source>
</evidence>
<keyword evidence="1" id="KW-0732">Signal</keyword>
<dbReference type="EMBL" id="JAEPBG010000011">
    <property type="protein sequence ID" value="MBK4737283.1"/>
    <property type="molecule type" value="Genomic_DNA"/>
</dbReference>
<keyword evidence="4" id="KW-1185">Reference proteome</keyword>
<feature type="chain" id="PRO_5037089739" evidence="1">
    <location>
        <begin position="34"/>
        <end position="747"/>
    </location>
</feature>
<dbReference type="SUPFAM" id="SSF56003">
    <property type="entry name" value="Molybdenum cofactor-binding domain"/>
    <property type="match status" value="2"/>
</dbReference>
<evidence type="ECO:0000313" key="4">
    <source>
        <dbReference type="Proteomes" id="UP000622890"/>
    </source>
</evidence>
<dbReference type="InterPro" id="IPR000674">
    <property type="entry name" value="Ald_Oxase/Xan_DH_a/b"/>
</dbReference>
<dbReference type="InterPro" id="IPR008274">
    <property type="entry name" value="AldOxase/xan_DH_MoCoBD1"/>
</dbReference>
<feature type="signal peptide" evidence="1">
    <location>
        <begin position="1"/>
        <end position="33"/>
    </location>
</feature>
<dbReference type="InterPro" id="IPR012368">
    <property type="entry name" value="OxRdtase_Mopterin-bd_su_IorB"/>
</dbReference>
<dbReference type="Pfam" id="PF20256">
    <property type="entry name" value="MoCoBD_2"/>
    <property type="match status" value="2"/>
</dbReference>
<dbReference type="InterPro" id="IPR052516">
    <property type="entry name" value="N-heterocyclic_Hydroxylase"/>
</dbReference>
<dbReference type="Proteomes" id="UP000622890">
    <property type="component" value="Unassembled WGS sequence"/>
</dbReference>
<protein>
    <submittedName>
        <fullName evidence="3">Xanthine dehydrogenase family protein molybdopterin-binding subunit</fullName>
    </submittedName>
</protein>
<dbReference type="Pfam" id="PF02738">
    <property type="entry name" value="MoCoBD_1"/>
    <property type="match status" value="2"/>
</dbReference>
<dbReference type="SMART" id="SM01008">
    <property type="entry name" value="Ald_Xan_dh_C"/>
    <property type="match status" value="1"/>
</dbReference>
<dbReference type="PROSITE" id="PS51318">
    <property type="entry name" value="TAT"/>
    <property type="match status" value="1"/>
</dbReference>
<gene>
    <name evidence="3" type="ORF">JJB74_21900</name>
</gene>
<dbReference type="InterPro" id="IPR046867">
    <property type="entry name" value="AldOxase/xan_DH_MoCoBD2"/>
</dbReference>
<sequence length="747" mass="80292">MKFDKDVQLSRRRFLQAGSALVVSFTLTSPALAMTVAAPGAAGQAKSLDPKGLDAYLALHADGRVTVYTGKVDLGTGNMTALAQIVAEEMEVPFDQITMVQGDTALTVDQGVTFGSLSIQVAGVTLRQAGATAREALKRRAASEFGVPVEQIGVKDGRAFATGAPAKSLPYATLLHDRILELPLDTKVALKNPRQYTVVGESIRREDIPGKVTGESTYMHDIRVPGMLHARVIRPAALGARLISVDEASIGDLKDVRVLRKGNFLAVVARKEWTAVKAARQLKVQWSDWSGLPEQAKVYDALRALEVVDKSVMAATGNIEQGLAAPGAQTLKARYAWPAQTHGSIGPSCAIAEYKEGRMTLWSATQGPHLTRKQIAAMLKLPVDRVRLIYAEGAGCYGRNGHEDATADAALLAMELGVPIRVQWMRHDEHGWDPKGPPVVNELTGAIDSQGRIVAWRHETWEPYRINPSADVPLLADELLRGSTIIEELSNPGSVEKNAAPTYVVPNVSAVVNKTKTTFFRASWLRGPGRLQNTFANESFIDEMAALAGIDPIELRLRHLDDARGIAVLKAAAAKAGWQSRAPGSQHKAVGDIATGRGVAYVRYDGDRTYVAAIADVEVNRKTGAIRLAKFTIAHDCGLVVNPDGVVNQIEGQVVQTLSRTLHEELGFSRSAITSLDWASYKLLRFPEVPKIDVVLLNQPDKPAWGAGEPACSVVPSAVAGAVYDAIGVRLRTVPFKAADVLAALNS</sequence>
<feature type="domain" description="Aldehyde oxidase/xanthine dehydrogenase a/b hammerhead" evidence="2">
    <location>
        <begin position="213"/>
        <end position="290"/>
    </location>
</feature>
<dbReference type="InterPro" id="IPR006311">
    <property type="entry name" value="TAT_signal"/>
</dbReference>
<evidence type="ECO:0000259" key="2">
    <source>
        <dbReference type="SMART" id="SM01008"/>
    </source>
</evidence>
<evidence type="ECO:0000256" key="1">
    <source>
        <dbReference type="SAM" id="SignalP"/>
    </source>
</evidence>
<accession>A0A934SXF6</accession>